<dbReference type="AlphaFoldDB" id="A0A4U5VJI0"/>
<keyword evidence="8" id="KW-0735">Signal-anchor</keyword>
<keyword evidence="7 24" id="KW-0812">Transmembrane</keyword>
<accession>A0A4U5VJI0</accession>
<keyword evidence="5 24" id="KW-0328">Glycosyltransferase</keyword>
<name>A0A4U5VJI0_COLLU</name>
<comment type="catalytic activity">
    <reaction evidence="20">
        <text>a neolactoside nLc4Cer + GDP-beta-L-fucose = a neolactoside III(3)-alpha-Fuc-nLc4Cer + GDP + H(+)</text>
        <dbReference type="Rhea" id="RHEA:48376"/>
        <dbReference type="ChEBI" id="CHEBI:15378"/>
        <dbReference type="ChEBI" id="CHEBI:57273"/>
        <dbReference type="ChEBI" id="CHEBI:58189"/>
        <dbReference type="ChEBI" id="CHEBI:90376"/>
        <dbReference type="ChEBI" id="CHEBI:90379"/>
    </reaction>
    <physiologicalReaction direction="left-to-right" evidence="20">
        <dbReference type="Rhea" id="RHEA:48377"/>
    </physiologicalReaction>
</comment>
<evidence type="ECO:0000256" key="1">
    <source>
        <dbReference type="ARBA" id="ARBA00004922"/>
    </source>
</evidence>
<evidence type="ECO:0000256" key="10">
    <source>
        <dbReference type="ARBA" id="ARBA00023034"/>
    </source>
</evidence>
<evidence type="ECO:0000256" key="9">
    <source>
        <dbReference type="ARBA" id="ARBA00022989"/>
    </source>
</evidence>
<evidence type="ECO:0000259" key="25">
    <source>
        <dbReference type="Pfam" id="PF00852"/>
    </source>
</evidence>
<comment type="catalytic activity">
    <reaction evidence="16">
        <text>alpha-D-galactosyl-(1-&gt;3)-beta-D-galactosyl-(1-&gt;4)-N-acetyl-beta-D-glucosaminyl-(1-&gt;3)-beta-D-galactosyl-(1-&gt;4)-beta-D-glucosyl-(1&lt;-&gt;1')-ceramide + GDP-beta-L-fucose = a neolactoside IV(3)-alpha-Gal,III(3)-alpha-Fuc-nLc4Cer + GDP + H(+)</text>
        <dbReference type="Rhea" id="RHEA:48380"/>
        <dbReference type="ChEBI" id="CHEBI:15378"/>
        <dbReference type="ChEBI" id="CHEBI:57273"/>
        <dbReference type="ChEBI" id="CHEBI:58189"/>
        <dbReference type="ChEBI" id="CHEBI:90380"/>
        <dbReference type="ChEBI" id="CHEBI:90381"/>
    </reaction>
    <physiologicalReaction direction="left-to-right" evidence="16">
        <dbReference type="Rhea" id="RHEA:48381"/>
    </physiologicalReaction>
</comment>
<evidence type="ECO:0000256" key="14">
    <source>
        <dbReference type="ARBA" id="ARBA00023180"/>
    </source>
</evidence>
<feature type="transmembrane region" description="Helical" evidence="24">
    <location>
        <begin position="6"/>
        <end position="24"/>
    </location>
</feature>
<evidence type="ECO:0000256" key="6">
    <source>
        <dbReference type="ARBA" id="ARBA00022679"/>
    </source>
</evidence>
<evidence type="ECO:0000256" key="5">
    <source>
        <dbReference type="ARBA" id="ARBA00022676"/>
    </source>
</evidence>
<dbReference type="InterPro" id="IPR001503">
    <property type="entry name" value="Glyco_trans_10"/>
</dbReference>
<comment type="catalytic activity">
    <reaction evidence="18">
        <text>alpha-N-glycoloylneuraminosyl-(2-&gt;3)-beta-D-galactosyl-(1-&gt;4)-N-acetyl-beta-D-glucosaminyl-(1-&gt;3)-beta-D-galactosyl-(1-&gt;4)-N-acetyl-beta-D-glucosaminyl-(1-&gt;3)-beta-D-galactosyl-(1-&gt;4)-beta-D-glucosyl-(1&lt;-&gt;1')-ceramide + GDP-beta-L-fucose = alpha-N-glycoloylneuraminosyl-(2-&gt;3)-beta-D-galactosyl-(1-&gt;4)-N-acetyl-beta-D-glucosaminyl-(1-&gt;3)-beta-D-galactosyl-(1-&gt;4)-[alpha-L-fucosyl-(1-&gt;3)]-N-acetyl-beta-D-glucosaminyl-(1-&gt;3)-beta-D-galactosyl-(1-&gt;4)-beta-D-glucosyl-(1&lt;-&gt;1')-ceramide + GDP + H(+)</text>
        <dbReference type="Rhea" id="RHEA:48388"/>
        <dbReference type="ChEBI" id="CHEBI:15378"/>
        <dbReference type="ChEBI" id="CHEBI:57273"/>
        <dbReference type="ChEBI" id="CHEBI:58189"/>
        <dbReference type="ChEBI" id="CHEBI:90383"/>
        <dbReference type="ChEBI" id="CHEBI:90384"/>
    </reaction>
    <physiologicalReaction direction="left-to-right" evidence="18">
        <dbReference type="Rhea" id="RHEA:48389"/>
    </physiologicalReaction>
</comment>
<gene>
    <name evidence="27" type="ORF">D9C73_023046</name>
</gene>
<keyword evidence="9 24" id="KW-1133">Transmembrane helix</keyword>
<evidence type="ECO:0000256" key="11">
    <source>
        <dbReference type="ARBA" id="ARBA00023098"/>
    </source>
</evidence>
<evidence type="ECO:0000256" key="15">
    <source>
        <dbReference type="ARBA" id="ARBA00029329"/>
    </source>
</evidence>
<dbReference type="PANTHER" id="PTHR11929:SF10">
    <property type="entry name" value="4-GALACTOSYL-N-ACETYLGLUCOSAMINIDE 3-ALPHA-L-FUCOSYLTRANSFERASE 9"/>
    <property type="match status" value="1"/>
</dbReference>
<proteinExistence type="inferred from homology"/>
<dbReference type="OrthoDB" id="427096at2759"/>
<evidence type="ECO:0000313" key="28">
    <source>
        <dbReference type="Proteomes" id="UP000298787"/>
    </source>
</evidence>
<dbReference type="EMBL" id="CM014097">
    <property type="protein sequence ID" value="TKS88524.1"/>
    <property type="molecule type" value="Genomic_DNA"/>
</dbReference>
<evidence type="ECO:0000256" key="17">
    <source>
        <dbReference type="ARBA" id="ARBA00036234"/>
    </source>
</evidence>
<comment type="catalytic activity">
    <reaction evidence="15">
        <text>a beta-D-galactosyl-(1-&gt;4)-N-acetyl-beta-D-glucosaminyl derivative + GDP-beta-L-fucose = a beta-D-galactosyl-(1-&gt;4)-[alpha-L-fucosyl-(1-&gt;3)]-N-acetyl-beta-D-glucosaminyl derivative + GDP + H(+)</text>
        <dbReference type="Rhea" id="RHEA:14257"/>
        <dbReference type="ChEBI" id="CHEBI:15378"/>
        <dbReference type="ChEBI" id="CHEBI:57273"/>
        <dbReference type="ChEBI" id="CHEBI:58189"/>
        <dbReference type="ChEBI" id="CHEBI:133507"/>
        <dbReference type="ChEBI" id="CHEBI:137941"/>
        <dbReference type="EC" id="2.4.1.152"/>
    </reaction>
    <physiologicalReaction direction="left-to-right" evidence="15">
        <dbReference type="Rhea" id="RHEA:14258"/>
    </physiologicalReaction>
</comment>
<evidence type="ECO:0000256" key="4">
    <source>
        <dbReference type="ARBA" id="ARBA00011738"/>
    </source>
</evidence>
<dbReference type="GO" id="GO:0006629">
    <property type="term" value="P:lipid metabolic process"/>
    <property type="evidence" value="ECO:0007669"/>
    <property type="project" value="UniProtKB-KW"/>
</dbReference>
<evidence type="ECO:0000256" key="13">
    <source>
        <dbReference type="ARBA" id="ARBA00023157"/>
    </source>
</evidence>
<dbReference type="EC" id="2.4.1.-" evidence="24"/>
<keyword evidence="28" id="KW-1185">Reference proteome</keyword>
<dbReference type="Proteomes" id="UP000298787">
    <property type="component" value="Chromosome 20"/>
</dbReference>
<evidence type="ECO:0000256" key="7">
    <source>
        <dbReference type="ARBA" id="ARBA00022692"/>
    </source>
</evidence>
<keyword evidence="10 24" id="KW-0333">Golgi apparatus</keyword>
<dbReference type="SUPFAM" id="SSF53756">
    <property type="entry name" value="UDP-Glycosyltransferase/glycogen phosphorylase"/>
    <property type="match status" value="1"/>
</dbReference>
<comment type="similarity">
    <text evidence="3 24">Belongs to the glycosyltransferase 10 family.</text>
</comment>
<comment type="catalytic activity">
    <reaction evidence="22">
        <text>beta-D-Gal-(1-&gt;4)-beta-D-GlcNAc-(1-&gt;3)-beta-D-Gal-(1-&gt;4)-D-Glc + GDP-beta-L-fucose = beta-D-Gal-(1-&gt;4)-[alpha-L-Fuc-(1-&gt;3)]-beta-D-GlcNAc-(1-&gt;3)-beta-D-Gal-(1-&gt;4)-D-Glc + GDP + H(+)</text>
        <dbReference type="Rhea" id="RHEA:77187"/>
        <dbReference type="ChEBI" id="CHEBI:15378"/>
        <dbReference type="ChEBI" id="CHEBI:57273"/>
        <dbReference type="ChEBI" id="CHEBI:58189"/>
        <dbReference type="ChEBI" id="CHEBI:60239"/>
        <dbReference type="ChEBI" id="CHEBI:61352"/>
    </reaction>
    <physiologicalReaction direction="left-to-right" evidence="22">
        <dbReference type="Rhea" id="RHEA:77188"/>
    </physiologicalReaction>
</comment>
<comment type="catalytic activity">
    <reaction evidence="19">
        <text>an N-acetyl-alpha-neuraminyl-(2-&gt;3)-beta-D-galactosyl-(1-&gt;4)-N-acetyl-beta-D-glucosaminyl derivative + GDP-beta-L-fucose = an alpha-Neu5Ac-(2-&gt;3)-beta-D-Gal-(1-&gt;4)-[alpha-L-Fuc-(1-&gt;3)]-beta-D-GlcNAc derivative + GDP + H(+)</text>
        <dbReference type="Rhea" id="RHEA:56076"/>
        <dbReference type="ChEBI" id="CHEBI:15378"/>
        <dbReference type="ChEBI" id="CHEBI:57273"/>
        <dbReference type="ChEBI" id="CHEBI:58189"/>
        <dbReference type="ChEBI" id="CHEBI:136545"/>
        <dbReference type="ChEBI" id="CHEBI:139509"/>
    </reaction>
    <physiologicalReaction direction="left-to-right" evidence="19">
        <dbReference type="Rhea" id="RHEA:56077"/>
    </physiologicalReaction>
</comment>
<evidence type="ECO:0000256" key="23">
    <source>
        <dbReference type="ARBA" id="ARBA00043838"/>
    </source>
</evidence>
<dbReference type="PANTHER" id="PTHR11929">
    <property type="entry name" value="ALPHA- 1,3 -FUCOSYLTRANSFERASE"/>
    <property type="match status" value="1"/>
</dbReference>
<comment type="pathway">
    <text evidence="2">Glycolipid biosynthesis.</text>
</comment>
<evidence type="ECO:0000256" key="22">
    <source>
        <dbReference type="ARBA" id="ARBA00043828"/>
    </source>
</evidence>
<evidence type="ECO:0000256" key="12">
    <source>
        <dbReference type="ARBA" id="ARBA00023136"/>
    </source>
</evidence>
<dbReference type="InterPro" id="IPR031481">
    <property type="entry name" value="Glyco_tran_10_N"/>
</dbReference>
<dbReference type="Pfam" id="PF00852">
    <property type="entry name" value="Glyco_transf_10"/>
    <property type="match status" value="1"/>
</dbReference>
<evidence type="ECO:0000256" key="8">
    <source>
        <dbReference type="ARBA" id="ARBA00022968"/>
    </source>
</evidence>
<evidence type="ECO:0000256" key="3">
    <source>
        <dbReference type="ARBA" id="ARBA00008919"/>
    </source>
</evidence>
<dbReference type="UniPathway" id="UPA00378"/>
<keyword evidence="14" id="KW-0325">Glycoprotein</keyword>
<dbReference type="Pfam" id="PF17039">
    <property type="entry name" value="Glyco_tran_10_N"/>
    <property type="match status" value="1"/>
</dbReference>
<keyword evidence="12 24" id="KW-0472">Membrane</keyword>
<sequence>MASFNILAVVVMLAGLIVLFLMFYKSSFTSPKCHLRPSNPVKVAKDAAKPVLLLWFWPEGKTFDLQDCKKLWEIDGCHLTDDKSLYSKAQAVLLFHNAIRDDRSNLPTSPRARFQRWIWFNMDSPNNIRKIEGIEALFNLTLSYRRDADIYVRWKLMIKKNINEDFVLPKKERLLCWIVDSYGLQNKTGDKYNYYRELIKHIEVDVFYSRSNSSLKENYFQTISSCKFYLSFEDSIYRDGITEKFNEPLVAGTVPIALGPPRLDYEYFVPGSSFIHVNDFPDVAKLVEHLETLDKDNAAYMQYFEWRRFYKVRQHPVEEKHMFAHAICQACHYISIRKEYRAIPDLYKWISQ</sequence>
<evidence type="ECO:0000256" key="24">
    <source>
        <dbReference type="RuleBase" id="RU003832"/>
    </source>
</evidence>
<evidence type="ECO:0000259" key="26">
    <source>
        <dbReference type="Pfam" id="PF17039"/>
    </source>
</evidence>
<comment type="pathway">
    <text evidence="1">Protein modification; protein glycosylation.</text>
</comment>
<evidence type="ECO:0000256" key="19">
    <source>
        <dbReference type="ARBA" id="ARBA00036481"/>
    </source>
</evidence>
<dbReference type="GO" id="GO:0017083">
    <property type="term" value="F:4-galactosyl-N-acetylglucosaminide 3-alpha-L-fucosyltransferase activity"/>
    <property type="evidence" value="ECO:0007669"/>
    <property type="project" value="UniProtKB-EC"/>
</dbReference>
<dbReference type="STRING" id="240159.A0A4U5VJI0"/>
<comment type="subunit">
    <text evidence="4">Homodimer.</text>
</comment>
<comment type="subcellular location">
    <subcellularLocation>
        <location evidence="24">Golgi apparatus</location>
        <location evidence="24">Golgi stack membrane</location>
        <topology evidence="24">Single-pass type II membrane protein</topology>
    </subcellularLocation>
    <subcellularLocation>
        <location evidence="21">Golgi apparatus</location>
        <location evidence="21">trans-Golgi network membrane</location>
        <topology evidence="21">Single-pass type II membrane protein</topology>
    </subcellularLocation>
</comment>
<keyword evidence="11" id="KW-0443">Lipid metabolism</keyword>
<dbReference type="InterPro" id="IPR038577">
    <property type="entry name" value="GT10-like_C_sf"/>
</dbReference>
<dbReference type="GO" id="GO:0032580">
    <property type="term" value="C:Golgi cisterna membrane"/>
    <property type="evidence" value="ECO:0007669"/>
    <property type="project" value="UniProtKB-SubCell"/>
</dbReference>
<evidence type="ECO:0000256" key="18">
    <source>
        <dbReference type="ARBA" id="ARBA00036295"/>
    </source>
</evidence>
<reference evidence="27 28" key="1">
    <citation type="submission" date="2019-01" db="EMBL/GenBank/DDBJ databases">
        <title>Genome Assembly of Collichthys lucidus.</title>
        <authorList>
            <person name="Cai M."/>
            <person name="Xiao S."/>
        </authorList>
    </citation>
    <scope>NUCLEOTIDE SEQUENCE [LARGE SCALE GENOMIC DNA]</scope>
    <source>
        <strain evidence="27">JT15FE1705JMU</strain>
        <tissue evidence="27">Muscle</tissue>
    </source>
</reference>
<feature type="domain" description="Fucosyltransferase N-terminal" evidence="26">
    <location>
        <begin position="49"/>
        <end position="154"/>
    </location>
</feature>
<organism evidence="27 28">
    <name type="scientific">Collichthys lucidus</name>
    <name type="common">Big head croaker</name>
    <name type="synonym">Sciaena lucida</name>
    <dbReference type="NCBI Taxonomy" id="240159"/>
    <lineage>
        <taxon>Eukaryota</taxon>
        <taxon>Metazoa</taxon>
        <taxon>Chordata</taxon>
        <taxon>Craniata</taxon>
        <taxon>Vertebrata</taxon>
        <taxon>Euteleostomi</taxon>
        <taxon>Actinopterygii</taxon>
        <taxon>Neopterygii</taxon>
        <taxon>Teleostei</taxon>
        <taxon>Neoteleostei</taxon>
        <taxon>Acanthomorphata</taxon>
        <taxon>Eupercaria</taxon>
        <taxon>Sciaenidae</taxon>
        <taxon>Collichthys</taxon>
    </lineage>
</organism>
<evidence type="ECO:0000256" key="20">
    <source>
        <dbReference type="ARBA" id="ARBA00036757"/>
    </source>
</evidence>
<evidence type="ECO:0000256" key="16">
    <source>
        <dbReference type="ARBA" id="ARBA00036053"/>
    </source>
</evidence>
<keyword evidence="13" id="KW-1015">Disulfide bond</keyword>
<evidence type="ECO:0000256" key="21">
    <source>
        <dbReference type="ARBA" id="ARBA00037848"/>
    </source>
</evidence>
<feature type="domain" description="Fucosyltransferase C-terminal" evidence="25">
    <location>
        <begin position="169"/>
        <end position="349"/>
    </location>
</feature>
<comment type="catalytic activity">
    <reaction evidence="17">
        <text>an alpha-Neu5Ac-(2-&gt;3)-beta-D-Gal-(1-&gt;4)-beta-D-GlcNAc-(1-&gt;3)-beta-D-Gal-(1-&gt;4)-beta-D-GlcNAc derivative + GDP-beta-L-fucose = an alpha-Neu5Ac-(2-&gt;3)-beta-D-Gal-(1-&gt;4)-beta-D-GlcNAc-(1-&gt;3)-beta-D-Gal-(1-&gt;4)-[alpha-L-Fuc-(1-&gt;3)]-beta-D-GlcNAc derivative + GDP + H(+)</text>
        <dbReference type="Rhea" id="RHEA:68044"/>
        <dbReference type="ChEBI" id="CHEBI:15378"/>
        <dbReference type="ChEBI" id="CHEBI:57273"/>
        <dbReference type="ChEBI" id="CHEBI:58189"/>
        <dbReference type="ChEBI" id="CHEBI:145343"/>
        <dbReference type="ChEBI" id="CHEBI:176900"/>
    </reaction>
    <physiologicalReaction direction="left-to-right" evidence="17">
        <dbReference type="Rhea" id="RHEA:68045"/>
    </physiologicalReaction>
</comment>
<evidence type="ECO:0000313" key="27">
    <source>
        <dbReference type="EMBL" id="TKS88524.1"/>
    </source>
</evidence>
<comment type="catalytic activity">
    <reaction evidence="23">
        <text>an alpha-L-Fuc-(1-&gt;2)-beta-D-Gal-(1-&gt;4)-beta-D-GlcNAc derivative + GDP-beta-L-fucose = an alpha-L-Fuc-(1-&gt;2)-beta-D-Gal-(1-&gt;4)-[alpha-L-Fuc-(1-&gt;3)]-beta-D-GlcNAc derivative + GDP + H(+)</text>
        <dbReference type="Rhea" id="RHEA:77191"/>
        <dbReference type="ChEBI" id="CHEBI:15378"/>
        <dbReference type="ChEBI" id="CHEBI:57273"/>
        <dbReference type="ChEBI" id="CHEBI:58189"/>
        <dbReference type="ChEBI" id="CHEBI:133510"/>
        <dbReference type="ChEBI" id="CHEBI:195560"/>
    </reaction>
    <physiologicalReaction direction="left-to-right" evidence="23">
        <dbReference type="Rhea" id="RHEA:77192"/>
    </physiologicalReaction>
</comment>
<dbReference type="InterPro" id="IPR055270">
    <property type="entry name" value="Glyco_tran_10_C"/>
</dbReference>
<dbReference type="Gene3D" id="3.40.50.11660">
    <property type="entry name" value="Glycosyl transferase family 10, C-terminal domain"/>
    <property type="match status" value="1"/>
</dbReference>
<protein>
    <recommendedName>
        <fullName evidence="24">Fucosyltransferase</fullName>
        <ecNumber evidence="24">2.4.1.-</ecNumber>
    </recommendedName>
</protein>
<evidence type="ECO:0000256" key="2">
    <source>
        <dbReference type="ARBA" id="ARBA00004934"/>
    </source>
</evidence>
<keyword evidence="6 24" id="KW-0808">Transferase</keyword>